<dbReference type="SMART" id="SM00740">
    <property type="entry name" value="PASTA"/>
    <property type="match status" value="4"/>
</dbReference>
<dbReference type="PROSITE" id="PS50011">
    <property type="entry name" value="PROTEIN_KINASE_DOM"/>
    <property type="match status" value="1"/>
</dbReference>
<feature type="domain" description="PASTA" evidence="12">
    <location>
        <begin position="605"/>
        <end position="671"/>
    </location>
</feature>
<evidence type="ECO:0000256" key="3">
    <source>
        <dbReference type="ARBA" id="ARBA00022679"/>
    </source>
</evidence>
<reference evidence="13" key="1">
    <citation type="journal article" date="2018" name="Curr. Microbiol.">
        <title>Cellulosimicrobium arenosum sp. nov., Isolated from Marine Sediment Sand.</title>
        <authorList>
            <person name="Oh M."/>
            <person name="Kim J.H."/>
            <person name="Yoon J.H."/>
            <person name="Schumann P."/>
            <person name="Kim W."/>
        </authorList>
    </citation>
    <scope>NUCLEOTIDE SEQUENCE</scope>
    <source>
        <strain evidence="13">KCTC 49039</strain>
    </source>
</reference>
<gene>
    <name evidence="13" type="primary">pknB</name>
    <name evidence="13" type="ORF">IF651_00690</name>
</gene>
<keyword evidence="5 13" id="KW-0418">Kinase</keyword>
<dbReference type="Pfam" id="PF03793">
    <property type="entry name" value="PASTA"/>
    <property type="match status" value="3"/>
</dbReference>
<comment type="catalytic activity">
    <reaction evidence="8">
        <text>L-seryl-[protein] + ATP = O-phospho-L-seryl-[protein] + ADP + H(+)</text>
        <dbReference type="Rhea" id="RHEA:17989"/>
        <dbReference type="Rhea" id="RHEA-COMP:9863"/>
        <dbReference type="Rhea" id="RHEA-COMP:11604"/>
        <dbReference type="ChEBI" id="CHEBI:15378"/>
        <dbReference type="ChEBI" id="CHEBI:29999"/>
        <dbReference type="ChEBI" id="CHEBI:30616"/>
        <dbReference type="ChEBI" id="CHEBI:83421"/>
        <dbReference type="ChEBI" id="CHEBI:456216"/>
        <dbReference type="EC" id="2.7.11.1"/>
    </reaction>
</comment>
<feature type="transmembrane region" description="Helical" evidence="10">
    <location>
        <begin position="369"/>
        <end position="391"/>
    </location>
</feature>
<dbReference type="Gene3D" id="3.30.10.20">
    <property type="match status" value="4"/>
</dbReference>
<dbReference type="InterPro" id="IPR008271">
    <property type="entry name" value="Ser/Thr_kinase_AS"/>
</dbReference>
<dbReference type="FunFam" id="3.30.200.20:FF:000035">
    <property type="entry name" value="Serine/threonine protein kinase Stk1"/>
    <property type="match status" value="1"/>
</dbReference>
<dbReference type="PROSITE" id="PS00108">
    <property type="entry name" value="PROTEIN_KINASE_ST"/>
    <property type="match status" value="1"/>
</dbReference>
<feature type="domain" description="PASTA" evidence="12">
    <location>
        <begin position="538"/>
        <end position="604"/>
    </location>
</feature>
<dbReference type="FunFam" id="1.10.510.10:FF:000021">
    <property type="entry name" value="Serine/threonine protein kinase"/>
    <property type="match status" value="1"/>
</dbReference>
<comment type="caution">
    <text evidence="13">The sequence shown here is derived from an EMBL/GenBank/DDBJ whole genome shotgun (WGS) entry which is preliminary data.</text>
</comment>
<dbReference type="PANTHER" id="PTHR43289">
    <property type="entry name" value="MITOGEN-ACTIVATED PROTEIN KINASE KINASE KINASE 20-RELATED"/>
    <property type="match status" value="1"/>
</dbReference>
<dbReference type="GO" id="GO:0004674">
    <property type="term" value="F:protein serine/threonine kinase activity"/>
    <property type="evidence" value="ECO:0007669"/>
    <property type="project" value="UniProtKB-KW"/>
</dbReference>
<evidence type="ECO:0000256" key="10">
    <source>
        <dbReference type="SAM" id="Phobius"/>
    </source>
</evidence>
<dbReference type="Gene3D" id="3.30.200.20">
    <property type="entry name" value="Phosphorylase Kinase, domain 1"/>
    <property type="match status" value="1"/>
</dbReference>
<evidence type="ECO:0000259" key="12">
    <source>
        <dbReference type="PROSITE" id="PS51178"/>
    </source>
</evidence>
<keyword evidence="10" id="KW-0812">Transmembrane</keyword>
<feature type="domain" description="PASTA" evidence="12">
    <location>
        <begin position="400"/>
        <end position="462"/>
    </location>
</feature>
<dbReference type="Proteomes" id="UP000610846">
    <property type="component" value="Unassembled WGS sequence"/>
</dbReference>
<keyword evidence="14" id="KW-1185">Reference proteome</keyword>
<keyword evidence="10" id="KW-1133">Transmembrane helix</keyword>
<dbReference type="PROSITE" id="PS51178">
    <property type="entry name" value="PASTA"/>
    <property type="match status" value="3"/>
</dbReference>
<evidence type="ECO:0000256" key="2">
    <source>
        <dbReference type="ARBA" id="ARBA00022527"/>
    </source>
</evidence>
<keyword evidence="3" id="KW-0808">Transferase</keyword>
<dbReference type="CDD" id="cd14014">
    <property type="entry name" value="STKc_PknB_like"/>
    <property type="match status" value="1"/>
</dbReference>
<dbReference type="GO" id="GO:0005524">
    <property type="term" value="F:ATP binding"/>
    <property type="evidence" value="ECO:0007669"/>
    <property type="project" value="UniProtKB-KW"/>
</dbReference>
<evidence type="ECO:0000256" key="6">
    <source>
        <dbReference type="ARBA" id="ARBA00022840"/>
    </source>
</evidence>
<dbReference type="AlphaFoldDB" id="A0A927G5Z0"/>
<feature type="domain" description="Protein kinase" evidence="11">
    <location>
        <begin position="18"/>
        <end position="277"/>
    </location>
</feature>
<keyword evidence="10" id="KW-0472">Membrane</keyword>
<evidence type="ECO:0000259" key="11">
    <source>
        <dbReference type="PROSITE" id="PS50011"/>
    </source>
</evidence>
<feature type="compositionally biased region" description="Pro residues" evidence="9">
    <location>
        <begin position="347"/>
        <end position="359"/>
    </location>
</feature>
<accession>A0A927G5Z0</accession>
<dbReference type="SMART" id="SM00220">
    <property type="entry name" value="S_TKc"/>
    <property type="match status" value="1"/>
</dbReference>
<dbReference type="EMBL" id="JACYHB010000001">
    <property type="protein sequence ID" value="MBD8077578.1"/>
    <property type="molecule type" value="Genomic_DNA"/>
</dbReference>
<protein>
    <recommendedName>
        <fullName evidence="1">non-specific serine/threonine protein kinase</fullName>
        <ecNumber evidence="1">2.7.11.1</ecNumber>
    </recommendedName>
</protein>
<evidence type="ECO:0000256" key="4">
    <source>
        <dbReference type="ARBA" id="ARBA00022741"/>
    </source>
</evidence>
<evidence type="ECO:0000256" key="7">
    <source>
        <dbReference type="ARBA" id="ARBA00047899"/>
    </source>
</evidence>
<evidence type="ECO:0000256" key="5">
    <source>
        <dbReference type="ARBA" id="ARBA00022777"/>
    </source>
</evidence>
<evidence type="ECO:0000256" key="9">
    <source>
        <dbReference type="SAM" id="MobiDB-lite"/>
    </source>
</evidence>
<evidence type="ECO:0000313" key="14">
    <source>
        <dbReference type="Proteomes" id="UP000610846"/>
    </source>
</evidence>
<dbReference type="Pfam" id="PF00069">
    <property type="entry name" value="Pkinase"/>
    <property type="match status" value="1"/>
</dbReference>
<sequence>MTTVTTDPLVGRLVDGRYEVVSRIARGGMATVYLANDRRLDRRVAVKIMHPHLAEGTSGADFVARFRREARAAARLTHPGLVAVYDQGLDGDTSYLTMEYVAGSNLRRVLLTEGTLPLGQALDLLADMLDALAAAHRAGLVHRDVKPENVLIDTDGRVKLTDFGLARAVNEVTSTTTGTLLGTVAYLSPELISTGTCDARSDVYSLGVLAYEMLLGTVPHVGSAPIQVAFQHVNNDVPAPSQSAPWIPAEIDDLVCALTARDPADRPVDAGAALSLVRRARAGLSPADLGRRATPPAADGRVIATAGTASGSDGLVPTASLTALSAQDREAAGLTEPLSVGHLTPPTTRPGPAPRPRPVPARRRRGTRAVVWTLVVLAVLAAGGGGAAWWFTSGPGAFTTVPPDLTGVPQAEAESDLEAIELGHSVEGRYDDDVPAGEVVATVPAAGEAVRKDGDVRLVVSQGVRMLTVPGDLVGSTQVVATTALEGADIVVAEPRATADDAVPAGEVMAVSDGDGESLEAGAEIPHDTAVVLTVSSGPAPVVVPQVTGSEKGDAVAALEDEGLVVDVTEEHSEDVAAGRVISQDPGQGTDAHRTDPVTIVISLGPPLVEVPDTYGQNVRSAEKALKDAGFEVEVRHPQGISPLNIVYAQDPPGGDDETAPKGSTIVINVF</sequence>
<keyword evidence="2" id="KW-0723">Serine/threonine-protein kinase</keyword>
<keyword evidence="6" id="KW-0067">ATP-binding</keyword>
<dbReference type="RefSeq" id="WP_191827167.1">
    <property type="nucleotide sequence ID" value="NZ_JACYHB010000001.1"/>
</dbReference>
<dbReference type="CDD" id="cd06577">
    <property type="entry name" value="PASTA_pknB"/>
    <property type="match status" value="4"/>
</dbReference>
<dbReference type="EC" id="2.7.11.1" evidence="1"/>
<proteinExistence type="predicted"/>
<dbReference type="InterPro" id="IPR011009">
    <property type="entry name" value="Kinase-like_dom_sf"/>
</dbReference>
<dbReference type="NCBIfam" id="NF033483">
    <property type="entry name" value="PknB_PASTA_kin"/>
    <property type="match status" value="1"/>
</dbReference>
<keyword evidence="4" id="KW-0547">Nucleotide-binding</keyword>
<feature type="region of interest" description="Disordered" evidence="9">
    <location>
        <begin position="334"/>
        <end position="364"/>
    </location>
</feature>
<dbReference type="PANTHER" id="PTHR43289:SF34">
    <property type="entry name" value="SERINE_THREONINE-PROTEIN KINASE YBDM-RELATED"/>
    <property type="match status" value="1"/>
</dbReference>
<organism evidence="13 14">
    <name type="scientific">Cellulosimicrobium arenosum</name>
    <dbReference type="NCBI Taxonomy" id="2708133"/>
    <lineage>
        <taxon>Bacteria</taxon>
        <taxon>Bacillati</taxon>
        <taxon>Actinomycetota</taxon>
        <taxon>Actinomycetes</taxon>
        <taxon>Micrococcales</taxon>
        <taxon>Promicromonosporaceae</taxon>
        <taxon>Cellulosimicrobium</taxon>
    </lineage>
</organism>
<comment type="catalytic activity">
    <reaction evidence="7">
        <text>L-threonyl-[protein] + ATP = O-phospho-L-threonyl-[protein] + ADP + H(+)</text>
        <dbReference type="Rhea" id="RHEA:46608"/>
        <dbReference type="Rhea" id="RHEA-COMP:11060"/>
        <dbReference type="Rhea" id="RHEA-COMP:11605"/>
        <dbReference type="ChEBI" id="CHEBI:15378"/>
        <dbReference type="ChEBI" id="CHEBI:30013"/>
        <dbReference type="ChEBI" id="CHEBI:30616"/>
        <dbReference type="ChEBI" id="CHEBI:61977"/>
        <dbReference type="ChEBI" id="CHEBI:456216"/>
        <dbReference type="EC" id="2.7.11.1"/>
    </reaction>
</comment>
<dbReference type="InterPro" id="IPR000719">
    <property type="entry name" value="Prot_kinase_dom"/>
</dbReference>
<reference evidence="13" key="2">
    <citation type="submission" date="2020-09" db="EMBL/GenBank/DDBJ databases">
        <authorList>
            <person name="Yu Y."/>
        </authorList>
    </citation>
    <scope>NUCLEOTIDE SEQUENCE</scope>
    <source>
        <strain evidence="13">KCTC 49039</strain>
    </source>
</reference>
<dbReference type="GO" id="GO:0045717">
    <property type="term" value="P:negative regulation of fatty acid biosynthetic process"/>
    <property type="evidence" value="ECO:0007669"/>
    <property type="project" value="UniProtKB-ARBA"/>
</dbReference>
<dbReference type="SUPFAM" id="SSF56112">
    <property type="entry name" value="Protein kinase-like (PK-like)"/>
    <property type="match status" value="1"/>
</dbReference>
<evidence type="ECO:0000313" key="13">
    <source>
        <dbReference type="EMBL" id="MBD8077578.1"/>
    </source>
</evidence>
<name>A0A927G5Z0_9MICO</name>
<dbReference type="Gene3D" id="1.10.510.10">
    <property type="entry name" value="Transferase(Phosphotransferase) domain 1"/>
    <property type="match status" value="1"/>
</dbReference>
<evidence type="ECO:0000256" key="1">
    <source>
        <dbReference type="ARBA" id="ARBA00012513"/>
    </source>
</evidence>
<dbReference type="InterPro" id="IPR005543">
    <property type="entry name" value="PASTA_dom"/>
</dbReference>
<evidence type="ECO:0000256" key="8">
    <source>
        <dbReference type="ARBA" id="ARBA00048679"/>
    </source>
</evidence>